<dbReference type="GO" id="GO:0032259">
    <property type="term" value="P:methylation"/>
    <property type="evidence" value="ECO:0007669"/>
    <property type="project" value="UniProtKB-KW"/>
</dbReference>
<reference evidence="2" key="1">
    <citation type="journal article" date="2019" name="Int. J. Syst. Evol. Microbiol.">
        <title>The Global Catalogue of Microorganisms (GCM) 10K type strain sequencing project: providing services to taxonomists for standard genome sequencing and annotation.</title>
        <authorList>
            <consortium name="The Broad Institute Genomics Platform"/>
            <consortium name="The Broad Institute Genome Sequencing Center for Infectious Disease"/>
            <person name="Wu L."/>
            <person name="Ma J."/>
        </authorList>
    </citation>
    <scope>NUCLEOTIDE SEQUENCE [LARGE SCALE GENOMIC DNA]</scope>
    <source>
        <strain evidence="2">CCUG 62974</strain>
    </source>
</reference>
<proteinExistence type="predicted"/>
<organism evidence="1 2">
    <name type="scientific">Streptosporangium algeriense</name>
    <dbReference type="NCBI Taxonomy" id="1682748"/>
    <lineage>
        <taxon>Bacteria</taxon>
        <taxon>Bacillati</taxon>
        <taxon>Actinomycetota</taxon>
        <taxon>Actinomycetes</taxon>
        <taxon>Streptosporangiales</taxon>
        <taxon>Streptosporangiaceae</taxon>
        <taxon>Streptosporangium</taxon>
    </lineage>
</organism>
<keyword evidence="1" id="KW-0808">Transferase</keyword>
<feature type="non-terminal residue" evidence="1">
    <location>
        <position position="64"/>
    </location>
</feature>
<evidence type="ECO:0000313" key="2">
    <source>
        <dbReference type="Proteomes" id="UP001597024"/>
    </source>
</evidence>
<dbReference type="Proteomes" id="UP001597024">
    <property type="component" value="Unassembled WGS sequence"/>
</dbReference>
<dbReference type="Gene3D" id="3.40.50.150">
    <property type="entry name" value="Vaccinia Virus protein VP39"/>
    <property type="match status" value="1"/>
</dbReference>
<dbReference type="GO" id="GO:0008168">
    <property type="term" value="F:methyltransferase activity"/>
    <property type="evidence" value="ECO:0007669"/>
    <property type="project" value="UniProtKB-KW"/>
</dbReference>
<name>A0ABW3DMW4_9ACTN</name>
<dbReference type="SUPFAM" id="SSF53335">
    <property type="entry name" value="S-adenosyl-L-methionine-dependent methyltransferases"/>
    <property type="match status" value="1"/>
</dbReference>
<dbReference type="EMBL" id="JBHTHX010000301">
    <property type="protein sequence ID" value="MFD0885160.1"/>
    <property type="molecule type" value="Genomic_DNA"/>
</dbReference>
<dbReference type="InterPro" id="IPR029063">
    <property type="entry name" value="SAM-dependent_MTases_sf"/>
</dbReference>
<sequence>MSSVVNVHQSEAWNGYEGSHWADHQDRYDAVNAAFNEPLLAAAAVREGDTVLDVGCGNGQVTRL</sequence>
<evidence type="ECO:0000313" key="1">
    <source>
        <dbReference type="EMBL" id="MFD0885160.1"/>
    </source>
</evidence>
<gene>
    <name evidence="1" type="ORF">ACFQ08_11450</name>
</gene>
<keyword evidence="2" id="KW-1185">Reference proteome</keyword>
<comment type="caution">
    <text evidence="1">The sequence shown here is derived from an EMBL/GenBank/DDBJ whole genome shotgun (WGS) entry which is preliminary data.</text>
</comment>
<accession>A0ABW3DMW4</accession>
<protein>
    <submittedName>
        <fullName evidence="1">SAM-dependent methyltransferase</fullName>
    </submittedName>
</protein>
<keyword evidence="1" id="KW-0489">Methyltransferase</keyword>